<evidence type="ECO:0000313" key="14">
    <source>
        <dbReference type="EMBL" id="SMA34663.1"/>
    </source>
</evidence>
<evidence type="ECO:0000256" key="6">
    <source>
        <dbReference type="ARBA" id="ARBA00023150"/>
    </source>
</evidence>
<feature type="region of interest" description="Disordered" evidence="13">
    <location>
        <begin position="142"/>
        <end position="162"/>
    </location>
</feature>
<evidence type="ECO:0000256" key="4">
    <source>
        <dbReference type="ARBA" id="ARBA00013858"/>
    </source>
</evidence>
<evidence type="ECO:0000256" key="5">
    <source>
        <dbReference type="ARBA" id="ARBA00022679"/>
    </source>
</evidence>
<evidence type="ECO:0000256" key="11">
    <source>
        <dbReference type="ARBA" id="ARBA00032474"/>
    </source>
</evidence>
<comment type="subunit">
    <text evidence="7">Heterotetramer of 2 MoaD subunits and 2 MoaE subunits. Also stable as homodimer. The enzyme changes between these two forms during catalysis.</text>
</comment>
<evidence type="ECO:0000256" key="2">
    <source>
        <dbReference type="ARBA" id="ARBA00005426"/>
    </source>
</evidence>
<keyword evidence="5 14" id="KW-0808">Transferase</keyword>
<evidence type="ECO:0000256" key="7">
    <source>
        <dbReference type="ARBA" id="ARBA00026066"/>
    </source>
</evidence>
<organism evidence="14 15">
    <name type="scientific">Parendozoicomonas haliclonae</name>
    <dbReference type="NCBI Taxonomy" id="1960125"/>
    <lineage>
        <taxon>Bacteria</taxon>
        <taxon>Pseudomonadati</taxon>
        <taxon>Pseudomonadota</taxon>
        <taxon>Gammaproteobacteria</taxon>
        <taxon>Oceanospirillales</taxon>
        <taxon>Endozoicomonadaceae</taxon>
        <taxon>Parendozoicomonas</taxon>
    </lineage>
</organism>
<dbReference type="InterPro" id="IPR003448">
    <property type="entry name" value="Mopterin_biosynth_MoaE"/>
</dbReference>
<dbReference type="RefSeq" id="WP_207626538.1">
    <property type="nucleotide sequence ID" value="NZ_CBCSCN010000004.1"/>
</dbReference>
<dbReference type="EMBL" id="FWPT01000001">
    <property type="protein sequence ID" value="SMA34663.1"/>
    <property type="molecule type" value="Genomic_DNA"/>
</dbReference>
<dbReference type="FunFam" id="3.90.1170.40:FF:000001">
    <property type="entry name" value="Molybdopterin synthase catalytic subunit MoaE"/>
    <property type="match status" value="1"/>
</dbReference>
<keyword evidence="15" id="KW-1185">Reference proteome</keyword>
<dbReference type="SUPFAM" id="SSF54690">
    <property type="entry name" value="Molybdopterin synthase subunit MoaE"/>
    <property type="match status" value="1"/>
</dbReference>
<dbReference type="Pfam" id="PF02391">
    <property type="entry name" value="MoaE"/>
    <property type="match status" value="1"/>
</dbReference>
<dbReference type="CDD" id="cd00756">
    <property type="entry name" value="MoaE"/>
    <property type="match status" value="1"/>
</dbReference>
<dbReference type="Gene3D" id="3.90.1170.40">
    <property type="entry name" value="Molybdopterin biosynthesis MoaE subunit"/>
    <property type="match status" value="1"/>
</dbReference>
<dbReference type="NCBIfam" id="NF007959">
    <property type="entry name" value="PRK10678.1"/>
    <property type="match status" value="1"/>
</dbReference>
<name>A0A1X7AF49_9GAMM</name>
<evidence type="ECO:0000256" key="12">
    <source>
        <dbReference type="ARBA" id="ARBA00049878"/>
    </source>
</evidence>
<dbReference type="GO" id="GO:0006777">
    <property type="term" value="P:Mo-molybdopterin cofactor biosynthetic process"/>
    <property type="evidence" value="ECO:0007669"/>
    <property type="project" value="UniProtKB-KW"/>
</dbReference>
<proteinExistence type="inferred from homology"/>
<evidence type="ECO:0000256" key="3">
    <source>
        <dbReference type="ARBA" id="ARBA00011950"/>
    </source>
</evidence>
<comment type="catalytic activity">
    <reaction evidence="12">
        <text>2 [molybdopterin-synthase sulfur-carrier protein]-C-terminal-Gly-aminoethanethioate + cyclic pyranopterin phosphate + H2O = molybdopterin + 2 [molybdopterin-synthase sulfur-carrier protein]-C-terminal Gly-Gly + 2 H(+)</text>
        <dbReference type="Rhea" id="RHEA:26333"/>
        <dbReference type="Rhea" id="RHEA-COMP:12202"/>
        <dbReference type="Rhea" id="RHEA-COMP:19907"/>
        <dbReference type="ChEBI" id="CHEBI:15377"/>
        <dbReference type="ChEBI" id="CHEBI:15378"/>
        <dbReference type="ChEBI" id="CHEBI:58698"/>
        <dbReference type="ChEBI" id="CHEBI:59648"/>
        <dbReference type="ChEBI" id="CHEBI:90778"/>
        <dbReference type="ChEBI" id="CHEBI:232372"/>
        <dbReference type="EC" id="2.8.1.12"/>
    </reaction>
</comment>
<dbReference type="GO" id="GO:0030366">
    <property type="term" value="F:molybdopterin synthase activity"/>
    <property type="evidence" value="ECO:0007669"/>
    <property type="project" value="UniProtKB-EC"/>
</dbReference>
<comment type="similarity">
    <text evidence="2">Belongs to the MoaE family.</text>
</comment>
<dbReference type="Proteomes" id="UP000196573">
    <property type="component" value="Unassembled WGS sequence"/>
</dbReference>
<sequence length="162" mass="18300">MAWIPVVISVQTADFDVAREYDALRENSGTGAVVMFSGLVRDMNLGDTVGGLYLEHYPGMTEKSLQAIVDEACERWPIDAWRVIHRVGQLDIKDQIVFVGMASAHRQAAFEACEFLMDYLKTRAPFWKREQTTEGERWIEARDSDSEAADRWQAADSPVIGE</sequence>
<protein>
    <recommendedName>
        <fullName evidence="4">Molybdopterin synthase catalytic subunit</fullName>
        <ecNumber evidence="3">2.8.1.12</ecNumber>
    </recommendedName>
    <alternativeName>
        <fullName evidence="10">MPT synthase subunit 2</fullName>
    </alternativeName>
    <alternativeName>
        <fullName evidence="8">Molybdenum cofactor biosynthesis protein E</fullName>
    </alternativeName>
    <alternativeName>
        <fullName evidence="9">Molybdopterin-converting factor large subunit</fullName>
    </alternativeName>
    <alternativeName>
        <fullName evidence="11">Molybdopterin-converting factor subunit 2</fullName>
    </alternativeName>
</protein>
<evidence type="ECO:0000256" key="10">
    <source>
        <dbReference type="ARBA" id="ARBA00030781"/>
    </source>
</evidence>
<evidence type="ECO:0000256" key="9">
    <source>
        <dbReference type="ARBA" id="ARBA00030407"/>
    </source>
</evidence>
<gene>
    <name evidence="14" type="primary">moaE</name>
    <name evidence="14" type="ORF">EHSB41UT_00433</name>
</gene>
<dbReference type="PANTHER" id="PTHR23404">
    <property type="entry name" value="MOLYBDOPTERIN SYNTHASE RELATED"/>
    <property type="match status" value="1"/>
</dbReference>
<dbReference type="EC" id="2.8.1.12" evidence="3"/>
<evidence type="ECO:0000256" key="13">
    <source>
        <dbReference type="SAM" id="MobiDB-lite"/>
    </source>
</evidence>
<evidence type="ECO:0000256" key="8">
    <source>
        <dbReference type="ARBA" id="ARBA00029745"/>
    </source>
</evidence>
<dbReference type="AlphaFoldDB" id="A0A1X7AF49"/>
<evidence type="ECO:0000313" key="15">
    <source>
        <dbReference type="Proteomes" id="UP000196573"/>
    </source>
</evidence>
<dbReference type="InterPro" id="IPR036563">
    <property type="entry name" value="MoaE_sf"/>
</dbReference>
<reference evidence="14 15" key="1">
    <citation type="submission" date="2017-03" db="EMBL/GenBank/DDBJ databases">
        <authorList>
            <person name="Afonso C.L."/>
            <person name="Miller P.J."/>
            <person name="Scott M.A."/>
            <person name="Spackman E."/>
            <person name="Goraichik I."/>
            <person name="Dimitrov K.M."/>
            <person name="Suarez D.L."/>
            <person name="Swayne D.E."/>
        </authorList>
    </citation>
    <scope>NUCLEOTIDE SEQUENCE [LARGE SCALE GENOMIC DNA]</scope>
    <source>
        <strain evidence="14">SB41UT1</strain>
    </source>
</reference>
<keyword evidence="6" id="KW-0501">Molybdenum cofactor biosynthesis</keyword>
<accession>A0A1X7AF49</accession>
<evidence type="ECO:0000256" key="1">
    <source>
        <dbReference type="ARBA" id="ARBA00005046"/>
    </source>
</evidence>
<dbReference type="UniPathway" id="UPA00344"/>
<comment type="pathway">
    <text evidence="1">Cofactor biosynthesis; molybdopterin biosynthesis.</text>
</comment>